<dbReference type="PANTHER" id="PTHR22749:SF6">
    <property type="entry name" value="RIBOFLAVIN KINASE"/>
    <property type="match status" value="1"/>
</dbReference>
<evidence type="ECO:0000256" key="4">
    <source>
        <dbReference type="ARBA" id="ARBA00022679"/>
    </source>
</evidence>
<dbReference type="AlphaFoldDB" id="A0A1F5P205"/>
<name>A0A1F5P205_9BACT</name>
<dbReference type="InterPro" id="IPR023468">
    <property type="entry name" value="Riboflavin_kinase"/>
</dbReference>
<sequence length="128" mass="14703">MKIRGIVKKNLGRGKDLGFPTANIEVPVSVEDGLYLAMTNSKFQISKTEKFPSLAFVGAAETFGEKEKKLEVYILDFNRDLYGKEIEVQLLEKLRKNIKFNSQEELVSQMKDDEKAARKFFKTYGRTE</sequence>
<keyword evidence="4" id="KW-0808">Transferase</keyword>
<reference evidence="9 10" key="1">
    <citation type="journal article" date="2016" name="Nat. Commun.">
        <title>Thousands of microbial genomes shed light on interconnected biogeochemical processes in an aquifer system.</title>
        <authorList>
            <person name="Anantharaman K."/>
            <person name="Brown C.T."/>
            <person name="Hug L.A."/>
            <person name="Sharon I."/>
            <person name="Castelle C.J."/>
            <person name="Probst A.J."/>
            <person name="Thomas B.C."/>
            <person name="Singh A."/>
            <person name="Wilkins M.J."/>
            <person name="Karaoz U."/>
            <person name="Brodie E.L."/>
            <person name="Williams K.H."/>
            <person name="Hubbard S.S."/>
            <person name="Banfield J.F."/>
        </authorList>
    </citation>
    <scope>NUCLEOTIDE SEQUENCE [LARGE SCALE GENOMIC DNA]</scope>
</reference>
<dbReference type="SUPFAM" id="SSF82114">
    <property type="entry name" value="Riboflavin kinase-like"/>
    <property type="match status" value="1"/>
</dbReference>
<protein>
    <recommendedName>
        <fullName evidence="1">riboflavin kinase</fullName>
        <ecNumber evidence="1">2.7.1.26</ecNumber>
    </recommendedName>
</protein>
<dbReference type="InterPro" id="IPR023465">
    <property type="entry name" value="Riboflavin_kinase_dom_sf"/>
</dbReference>
<comment type="caution">
    <text evidence="9">The sequence shown here is derived from an EMBL/GenBank/DDBJ whole genome shotgun (WGS) entry which is preliminary data.</text>
</comment>
<dbReference type="Gene3D" id="2.40.30.30">
    <property type="entry name" value="Riboflavin kinase-like"/>
    <property type="match status" value="1"/>
</dbReference>
<dbReference type="InterPro" id="IPR015865">
    <property type="entry name" value="Riboflavin_kinase_bac/euk"/>
</dbReference>
<gene>
    <name evidence="9" type="ORF">A2846_00190</name>
</gene>
<dbReference type="GO" id="GO:0005524">
    <property type="term" value="F:ATP binding"/>
    <property type="evidence" value="ECO:0007669"/>
    <property type="project" value="UniProtKB-KW"/>
</dbReference>
<dbReference type="Pfam" id="PF01687">
    <property type="entry name" value="Flavokinase"/>
    <property type="match status" value="1"/>
</dbReference>
<dbReference type="SMART" id="SM00904">
    <property type="entry name" value="Flavokinase"/>
    <property type="match status" value="1"/>
</dbReference>
<dbReference type="EMBL" id="MFEN01000032">
    <property type="protein sequence ID" value="OGE83957.1"/>
    <property type="molecule type" value="Genomic_DNA"/>
</dbReference>
<evidence type="ECO:0000256" key="5">
    <source>
        <dbReference type="ARBA" id="ARBA00022741"/>
    </source>
</evidence>
<feature type="domain" description="Riboflavin kinase" evidence="8">
    <location>
        <begin position="1"/>
        <end position="122"/>
    </location>
</feature>
<dbReference type="GO" id="GO:0009231">
    <property type="term" value="P:riboflavin biosynthetic process"/>
    <property type="evidence" value="ECO:0007669"/>
    <property type="project" value="InterPro"/>
</dbReference>
<evidence type="ECO:0000256" key="2">
    <source>
        <dbReference type="ARBA" id="ARBA00022630"/>
    </source>
</evidence>
<evidence type="ECO:0000256" key="6">
    <source>
        <dbReference type="ARBA" id="ARBA00022840"/>
    </source>
</evidence>
<comment type="catalytic activity">
    <reaction evidence="7">
        <text>riboflavin + ATP = FMN + ADP + H(+)</text>
        <dbReference type="Rhea" id="RHEA:14357"/>
        <dbReference type="ChEBI" id="CHEBI:15378"/>
        <dbReference type="ChEBI" id="CHEBI:30616"/>
        <dbReference type="ChEBI" id="CHEBI:57986"/>
        <dbReference type="ChEBI" id="CHEBI:58210"/>
        <dbReference type="ChEBI" id="CHEBI:456216"/>
        <dbReference type="EC" id="2.7.1.26"/>
    </reaction>
</comment>
<accession>A0A1F5P205</accession>
<dbReference type="PANTHER" id="PTHR22749">
    <property type="entry name" value="RIBOFLAVIN KINASE/FMN ADENYLYLTRANSFERASE"/>
    <property type="match status" value="1"/>
</dbReference>
<evidence type="ECO:0000256" key="1">
    <source>
        <dbReference type="ARBA" id="ARBA00012105"/>
    </source>
</evidence>
<evidence type="ECO:0000256" key="3">
    <source>
        <dbReference type="ARBA" id="ARBA00022643"/>
    </source>
</evidence>
<dbReference type="Proteomes" id="UP000176339">
    <property type="component" value="Unassembled WGS sequence"/>
</dbReference>
<dbReference type="GO" id="GO:0008531">
    <property type="term" value="F:riboflavin kinase activity"/>
    <property type="evidence" value="ECO:0007669"/>
    <property type="project" value="UniProtKB-EC"/>
</dbReference>
<organism evidence="9 10">
    <name type="scientific">Candidatus Doudnabacteria bacterium RIFCSPHIGHO2_01_FULL_49_9</name>
    <dbReference type="NCBI Taxonomy" id="1817827"/>
    <lineage>
        <taxon>Bacteria</taxon>
        <taxon>Candidatus Doudnaibacteriota</taxon>
    </lineage>
</organism>
<evidence type="ECO:0000259" key="8">
    <source>
        <dbReference type="SMART" id="SM00904"/>
    </source>
</evidence>
<keyword evidence="3" id="KW-0288">FMN</keyword>
<proteinExistence type="predicted"/>
<evidence type="ECO:0000313" key="9">
    <source>
        <dbReference type="EMBL" id="OGE83957.1"/>
    </source>
</evidence>
<keyword evidence="5" id="KW-0547">Nucleotide-binding</keyword>
<evidence type="ECO:0000256" key="7">
    <source>
        <dbReference type="ARBA" id="ARBA00047880"/>
    </source>
</evidence>
<keyword evidence="2" id="KW-0285">Flavoprotein</keyword>
<keyword evidence="6" id="KW-0067">ATP-binding</keyword>
<dbReference type="GO" id="GO:0009398">
    <property type="term" value="P:FMN biosynthetic process"/>
    <property type="evidence" value="ECO:0007669"/>
    <property type="project" value="TreeGrafter"/>
</dbReference>
<dbReference type="EC" id="2.7.1.26" evidence="1"/>
<evidence type="ECO:0000313" key="10">
    <source>
        <dbReference type="Proteomes" id="UP000176339"/>
    </source>
</evidence>